<feature type="domain" description="PepSY" evidence="1">
    <location>
        <begin position="96"/>
        <end position="145"/>
    </location>
</feature>
<name>A0AB39BT61_9BACI</name>
<dbReference type="InterPro" id="IPR046350">
    <property type="entry name" value="Cystatin_sf"/>
</dbReference>
<reference evidence="3" key="1">
    <citation type="submission" date="2024-07" db="EMBL/GenBank/DDBJ databases">
        <title>Identification and characteristics of an arsenic-resistant bacterial isolate, which belongs to a novel species.</title>
        <authorList>
            <person name="Juszczyk A."/>
            <person name="Kowalczyk A."/>
            <person name="Was K."/>
            <person name="Kosowicz W."/>
            <person name="Budzyn A."/>
            <person name="Latowski D."/>
        </authorList>
    </citation>
    <scope>NUCLEOTIDE SEQUENCE</scope>
    <source>
        <strain evidence="3">As8PL</strain>
    </source>
</reference>
<dbReference type="Gene3D" id="3.10.450.40">
    <property type="match status" value="2"/>
</dbReference>
<dbReference type="InterPro" id="IPR025711">
    <property type="entry name" value="PepSY"/>
</dbReference>
<evidence type="ECO:0000259" key="2">
    <source>
        <dbReference type="Pfam" id="PF17881"/>
    </source>
</evidence>
<gene>
    <name evidence="3" type="ORF">AB3N04_01905</name>
</gene>
<dbReference type="Pfam" id="PF03413">
    <property type="entry name" value="PepSY"/>
    <property type="match status" value="1"/>
</dbReference>
<protein>
    <submittedName>
        <fullName evidence="3">DUF5590 domain-containing protein</fullName>
    </submittedName>
</protein>
<accession>A0AB39BT61</accession>
<sequence length="162" mass="18606">MKKIIITILIVLCIVIAGTSAYAYHIIREPLVENYTEASNFVTSNELLQSIDSVHYYHGTTAHYVVKGLDEDGNEAIVWVKDDFETVHYRKASDGITYEQAFSIAERALGERQIEQIRLGFTRGVPVYEVMYNEANQRKGYYYLTFDEGAFIKRYSIRNITG</sequence>
<evidence type="ECO:0000259" key="1">
    <source>
        <dbReference type="Pfam" id="PF03413"/>
    </source>
</evidence>
<dbReference type="AlphaFoldDB" id="A0AB39BT61"/>
<dbReference type="RefSeq" id="WP_368504468.1">
    <property type="nucleotide sequence ID" value="NZ_CP162551.1"/>
</dbReference>
<organism evidence="3">
    <name type="scientific">Alkalihalophilus sp. As8PL</name>
    <dbReference type="NCBI Taxonomy" id="3237103"/>
    <lineage>
        <taxon>Bacteria</taxon>
        <taxon>Bacillati</taxon>
        <taxon>Bacillota</taxon>
        <taxon>Bacilli</taxon>
        <taxon>Bacillales</taxon>
        <taxon>Bacillaceae</taxon>
        <taxon>Alkalihalophilus</taxon>
    </lineage>
</organism>
<dbReference type="Pfam" id="PF17881">
    <property type="entry name" value="TseB"/>
    <property type="match status" value="1"/>
</dbReference>
<dbReference type="InterPro" id="IPR041401">
    <property type="entry name" value="TseB-like_dom"/>
</dbReference>
<dbReference type="SUPFAM" id="SSF54403">
    <property type="entry name" value="Cystatin/monellin"/>
    <property type="match status" value="2"/>
</dbReference>
<feature type="domain" description="Cell wall elongation regulator TseB-like" evidence="2">
    <location>
        <begin position="38"/>
        <end position="80"/>
    </location>
</feature>
<evidence type="ECO:0000313" key="3">
    <source>
        <dbReference type="EMBL" id="XDI37091.1"/>
    </source>
</evidence>
<dbReference type="EMBL" id="CP162551">
    <property type="protein sequence ID" value="XDI37091.1"/>
    <property type="molecule type" value="Genomic_DNA"/>
</dbReference>
<proteinExistence type="predicted"/>